<proteinExistence type="evidence at transcript level"/>
<reference evidence="1" key="1">
    <citation type="journal article" date="2009" name="PLoS Genet.">
        <title>Sequencing, mapping, and analysis of 27,455 maize full-length cDNAs.</title>
        <authorList>
            <person name="Soderlund C."/>
            <person name="Descour A."/>
            <person name="Kudrna D."/>
            <person name="Bomhoff M."/>
            <person name="Boyd L."/>
            <person name="Currie J."/>
            <person name="Angelova A."/>
            <person name="Collura K."/>
            <person name="Wissotski M."/>
            <person name="Ashley E."/>
            <person name="Morrow D."/>
            <person name="Fernandes J."/>
            <person name="Walbot V."/>
            <person name="Yu Y."/>
        </authorList>
    </citation>
    <scope>NUCLEOTIDE SEQUENCE</scope>
    <source>
        <strain evidence="1">B73</strain>
    </source>
</reference>
<reference evidence="1" key="2">
    <citation type="submission" date="2012-06" db="EMBL/GenBank/DDBJ databases">
        <authorList>
            <person name="Yu Y."/>
            <person name="Currie J."/>
            <person name="Lomeli R."/>
            <person name="Angelova A."/>
            <person name="Collura K."/>
            <person name="Wissotski M."/>
            <person name="Campos D."/>
            <person name="Kudrna D."/>
            <person name="Golser W."/>
            <person name="Ashely E."/>
            <person name="Descour A."/>
            <person name="Fernandes J."/>
            <person name="Soderlund C."/>
            <person name="Walbot V."/>
        </authorList>
    </citation>
    <scope>NUCLEOTIDE SEQUENCE</scope>
    <source>
        <strain evidence="1">B73</strain>
    </source>
</reference>
<protein>
    <submittedName>
        <fullName evidence="1">Uncharacterized protein</fullName>
    </submittedName>
</protein>
<dbReference type="EMBL" id="BT085652">
    <property type="protein sequence ID" value="ACR36005.1"/>
    <property type="molecule type" value="mRNA"/>
</dbReference>
<sequence length="116" mass="12164">MPASVTARSDTQLKTLPAAAPGFSTASDSMLDRSRTCATLVSCIPFPGIGTGRFRTILSKNHSSQSLLLPEPIMYCGRNDAQQLPNCSAMYFSTPTWPALSFTASPSTCGGSSVGL</sequence>
<name>C4J4A5_MAIZE</name>
<accession>C4J4A5</accession>
<dbReference type="AlphaFoldDB" id="C4J4A5"/>
<organism evidence="1">
    <name type="scientific">Zea mays</name>
    <name type="common">Maize</name>
    <dbReference type="NCBI Taxonomy" id="4577"/>
    <lineage>
        <taxon>Eukaryota</taxon>
        <taxon>Viridiplantae</taxon>
        <taxon>Streptophyta</taxon>
        <taxon>Embryophyta</taxon>
        <taxon>Tracheophyta</taxon>
        <taxon>Spermatophyta</taxon>
        <taxon>Magnoliopsida</taxon>
        <taxon>Liliopsida</taxon>
        <taxon>Poales</taxon>
        <taxon>Poaceae</taxon>
        <taxon>PACMAD clade</taxon>
        <taxon>Panicoideae</taxon>
        <taxon>Andropogonodae</taxon>
        <taxon>Andropogoneae</taxon>
        <taxon>Tripsacinae</taxon>
        <taxon>Zea</taxon>
    </lineage>
</organism>
<evidence type="ECO:0000313" key="1">
    <source>
        <dbReference type="EMBL" id="ACR36005.1"/>
    </source>
</evidence>